<evidence type="ECO:0000313" key="2">
    <source>
        <dbReference type="EMBL" id="KAJ8921551.1"/>
    </source>
</evidence>
<proteinExistence type="predicted"/>
<accession>A0AAV8W6P3</accession>
<comment type="caution">
    <text evidence="2">The sequence shown here is derived from an EMBL/GenBank/DDBJ whole genome shotgun (WGS) entry which is preliminary data.</text>
</comment>
<feature type="signal peptide" evidence="1">
    <location>
        <begin position="1"/>
        <end position="23"/>
    </location>
</feature>
<dbReference type="Proteomes" id="UP001159042">
    <property type="component" value="Unassembled WGS sequence"/>
</dbReference>
<gene>
    <name evidence="2" type="ORF">NQ315_003171</name>
</gene>
<protein>
    <submittedName>
        <fullName evidence="2">Uncharacterized protein</fullName>
    </submittedName>
</protein>
<feature type="chain" id="PRO_5043720575" evidence="1">
    <location>
        <begin position="24"/>
        <end position="249"/>
    </location>
</feature>
<dbReference type="EMBL" id="JANEYG010000010">
    <property type="protein sequence ID" value="KAJ8921551.1"/>
    <property type="molecule type" value="Genomic_DNA"/>
</dbReference>
<keyword evidence="3" id="KW-1185">Reference proteome</keyword>
<sequence>MKFLKRSFVLLALLYAQIECIKADDGDNSGEIVVINTSAIKIIEAVVDITVNFISKGIMWLNSESSDIPRILANAEKVVIDALWDTIVDELNELQEGLSDDKKAAVECIKENGSNLTETALNFTYQIVTCGIQVSIFKANLAMPLLGDIGKTNDQLKSLTKELDKCQDVEDVKVCADKISDEILEEFKNLWTKLQEDIAIARQLSESFDKTAEACQQEASDELEKKITNVISDISQCVEEKTPNSTIIV</sequence>
<dbReference type="AlphaFoldDB" id="A0AAV8W6P3"/>
<reference evidence="2 3" key="1">
    <citation type="journal article" date="2023" name="Insect Mol. Biol.">
        <title>Genome sequencing provides insights into the evolution of gene families encoding plant cell wall-degrading enzymes in longhorned beetles.</title>
        <authorList>
            <person name="Shin N.R."/>
            <person name="Okamura Y."/>
            <person name="Kirsch R."/>
            <person name="Pauchet Y."/>
        </authorList>
    </citation>
    <scope>NUCLEOTIDE SEQUENCE [LARGE SCALE GENOMIC DNA]</scope>
    <source>
        <strain evidence="2">EAD_L_NR</strain>
    </source>
</reference>
<organism evidence="2 3">
    <name type="scientific">Exocentrus adspersus</name>
    <dbReference type="NCBI Taxonomy" id="1586481"/>
    <lineage>
        <taxon>Eukaryota</taxon>
        <taxon>Metazoa</taxon>
        <taxon>Ecdysozoa</taxon>
        <taxon>Arthropoda</taxon>
        <taxon>Hexapoda</taxon>
        <taxon>Insecta</taxon>
        <taxon>Pterygota</taxon>
        <taxon>Neoptera</taxon>
        <taxon>Endopterygota</taxon>
        <taxon>Coleoptera</taxon>
        <taxon>Polyphaga</taxon>
        <taxon>Cucujiformia</taxon>
        <taxon>Chrysomeloidea</taxon>
        <taxon>Cerambycidae</taxon>
        <taxon>Lamiinae</taxon>
        <taxon>Acanthocinini</taxon>
        <taxon>Exocentrus</taxon>
    </lineage>
</organism>
<evidence type="ECO:0000313" key="3">
    <source>
        <dbReference type="Proteomes" id="UP001159042"/>
    </source>
</evidence>
<evidence type="ECO:0000256" key="1">
    <source>
        <dbReference type="SAM" id="SignalP"/>
    </source>
</evidence>
<name>A0AAV8W6P3_9CUCU</name>
<keyword evidence="1" id="KW-0732">Signal</keyword>